<feature type="region of interest" description="Disordered" evidence="1">
    <location>
        <begin position="524"/>
        <end position="545"/>
    </location>
</feature>
<dbReference type="AlphaFoldDB" id="A0A3N4I7Z9"/>
<sequence length="756" mass="86587">MNSHRLFQAARTKILRHSRARHPVTSCSVRFAPFRTTASHLRNLNEVHQELLDFAHSTPKHHYEHCPLCYHPTNDPLFDPFTPSLTTLYTQLHKLFPHLTTLTLKIPTDTTHPSLEQTNGAQTNNNNLCNDEPEAHHHHFRARCGDLQYTDADVSRTSEAECVANYLWRRTHEGSKAEMVFWKNGAYDEGLIWACRRLLEAGIIRKTWLRDPIVSTFRPARCRQSVFSKSDAELCTLTPGPRSYAEDSAHHRLARLQLPRLAPTLHKSARFTYSFALSAVKLRSGLFTALPTTTTRLSRTYCAISTIPRPNAPPLHHSAALLSATTAPITPLRSGLYYPSSRRLHSVPPTQLAKLIEHNSPLHHLHNHPRRRPNPRQSLNLDALPLPVDELYHQLVSLLPALATLANDGPRPVYSKKELEVEVGLVAEFIFVRRDYNGPAEVAFPGCERDENLLCVVRRLILGGRLRTITYIDWESGTAEPEDQWPADRVPDPKRHLFRPEDDGWFYRHVRTVQAQQREEALLPLSNPGVSEVKPSEEPDPNDTNDSAAAFAVDTCLLSGIITAVENRRKFIIIAPDDRKEIIFNPYISNHLVLQDNLSEFLDWPENPLRDSTIMLRHQKHNGWMHLDQYLSHFGLRFPNQDWVDQELVYRSLYQLFLDAQTEDYLKLKKQPRTELAMEGGYLRKMRTDIMCAIKATAETKDGFITRDKDFFLRCRKSLYRIGVKVYLVAYKEPGETGTIERVAETGVLQTKEMKG</sequence>
<dbReference type="EMBL" id="ML119678">
    <property type="protein sequence ID" value="RPA81607.1"/>
    <property type="molecule type" value="Genomic_DNA"/>
</dbReference>
<evidence type="ECO:0000313" key="3">
    <source>
        <dbReference type="Proteomes" id="UP000275078"/>
    </source>
</evidence>
<name>A0A3N4I7Z9_ASCIM</name>
<organism evidence="2 3">
    <name type="scientific">Ascobolus immersus RN42</name>
    <dbReference type="NCBI Taxonomy" id="1160509"/>
    <lineage>
        <taxon>Eukaryota</taxon>
        <taxon>Fungi</taxon>
        <taxon>Dikarya</taxon>
        <taxon>Ascomycota</taxon>
        <taxon>Pezizomycotina</taxon>
        <taxon>Pezizomycetes</taxon>
        <taxon>Pezizales</taxon>
        <taxon>Ascobolaceae</taxon>
        <taxon>Ascobolus</taxon>
    </lineage>
</organism>
<dbReference type="Proteomes" id="UP000275078">
    <property type="component" value="Unassembled WGS sequence"/>
</dbReference>
<keyword evidence="3" id="KW-1185">Reference proteome</keyword>
<reference evidence="2 3" key="1">
    <citation type="journal article" date="2018" name="Nat. Ecol. Evol.">
        <title>Pezizomycetes genomes reveal the molecular basis of ectomycorrhizal truffle lifestyle.</title>
        <authorList>
            <person name="Murat C."/>
            <person name="Payen T."/>
            <person name="Noel B."/>
            <person name="Kuo A."/>
            <person name="Morin E."/>
            <person name="Chen J."/>
            <person name="Kohler A."/>
            <person name="Krizsan K."/>
            <person name="Balestrini R."/>
            <person name="Da Silva C."/>
            <person name="Montanini B."/>
            <person name="Hainaut M."/>
            <person name="Levati E."/>
            <person name="Barry K.W."/>
            <person name="Belfiori B."/>
            <person name="Cichocki N."/>
            <person name="Clum A."/>
            <person name="Dockter R.B."/>
            <person name="Fauchery L."/>
            <person name="Guy J."/>
            <person name="Iotti M."/>
            <person name="Le Tacon F."/>
            <person name="Lindquist E.A."/>
            <person name="Lipzen A."/>
            <person name="Malagnac F."/>
            <person name="Mello A."/>
            <person name="Molinier V."/>
            <person name="Miyauchi S."/>
            <person name="Poulain J."/>
            <person name="Riccioni C."/>
            <person name="Rubini A."/>
            <person name="Sitrit Y."/>
            <person name="Splivallo R."/>
            <person name="Traeger S."/>
            <person name="Wang M."/>
            <person name="Zifcakova L."/>
            <person name="Wipf D."/>
            <person name="Zambonelli A."/>
            <person name="Paolocci F."/>
            <person name="Nowrousian M."/>
            <person name="Ottonello S."/>
            <person name="Baldrian P."/>
            <person name="Spatafora J.W."/>
            <person name="Henrissat B."/>
            <person name="Nagy L.G."/>
            <person name="Aury J.M."/>
            <person name="Wincker P."/>
            <person name="Grigoriev I.V."/>
            <person name="Bonfante P."/>
            <person name="Martin F.M."/>
        </authorList>
    </citation>
    <scope>NUCLEOTIDE SEQUENCE [LARGE SCALE GENOMIC DNA]</scope>
    <source>
        <strain evidence="2 3">RN42</strain>
    </source>
</reference>
<proteinExistence type="predicted"/>
<protein>
    <submittedName>
        <fullName evidence="2">Uncharacterized protein</fullName>
    </submittedName>
</protein>
<evidence type="ECO:0000313" key="2">
    <source>
        <dbReference type="EMBL" id="RPA81607.1"/>
    </source>
</evidence>
<gene>
    <name evidence="2" type="ORF">BJ508DRAFT_326297</name>
</gene>
<evidence type="ECO:0000256" key="1">
    <source>
        <dbReference type="SAM" id="MobiDB-lite"/>
    </source>
</evidence>
<accession>A0A3N4I7Z9</accession>